<dbReference type="Proteomes" id="UP001497497">
    <property type="component" value="Unassembled WGS sequence"/>
</dbReference>
<name>A0AAV2HV82_LYMST</name>
<proteinExistence type="predicted"/>
<gene>
    <name evidence="1" type="ORF">GSLYS_00011330001</name>
</gene>
<dbReference type="EMBL" id="CAXITT010000261">
    <property type="protein sequence ID" value="CAL1537417.1"/>
    <property type="molecule type" value="Genomic_DNA"/>
</dbReference>
<evidence type="ECO:0000313" key="2">
    <source>
        <dbReference type="Proteomes" id="UP001497497"/>
    </source>
</evidence>
<keyword evidence="2" id="KW-1185">Reference proteome</keyword>
<comment type="caution">
    <text evidence="1">The sequence shown here is derived from an EMBL/GenBank/DDBJ whole genome shotgun (WGS) entry which is preliminary data.</text>
</comment>
<protein>
    <submittedName>
        <fullName evidence="1">Uncharacterized protein</fullName>
    </submittedName>
</protein>
<accession>A0AAV2HV82</accession>
<dbReference type="AlphaFoldDB" id="A0AAV2HV82"/>
<organism evidence="1 2">
    <name type="scientific">Lymnaea stagnalis</name>
    <name type="common">Great pond snail</name>
    <name type="synonym">Helix stagnalis</name>
    <dbReference type="NCBI Taxonomy" id="6523"/>
    <lineage>
        <taxon>Eukaryota</taxon>
        <taxon>Metazoa</taxon>
        <taxon>Spiralia</taxon>
        <taxon>Lophotrochozoa</taxon>
        <taxon>Mollusca</taxon>
        <taxon>Gastropoda</taxon>
        <taxon>Heterobranchia</taxon>
        <taxon>Euthyneura</taxon>
        <taxon>Panpulmonata</taxon>
        <taxon>Hygrophila</taxon>
        <taxon>Lymnaeoidea</taxon>
        <taxon>Lymnaeidae</taxon>
        <taxon>Lymnaea</taxon>
    </lineage>
</organism>
<sequence length="431" mass="48112">MHVKPRKRPTTGHIISVLEREANMTTSQLNPFNPSDSSSSDTSSFSLVPGLHRPFQVMNPSDTYAESSDDTCAYHQSVDSLSTIYNEVDVEEDNKNMFSDIYIEPVDYFLLERRVSSQALPKILDETLYSLGKDMSHSINPEMSLSIYPEMSHSITPEMSHSITPKVSHSITPEVSHAITPEVSHSITSEVKSGESEHKLNTPNYYLDPKGRPSEISMFPSHYMKHRPLPAIPKHTKQSLTAKVPVQNIFSSPKPDLVVAGYDDEETFIKAPFSQNKGNTIQEKVNTTQNIGAYGKEAYIPLALFVTPVDNAIPHKLIPYQRKGYTDLNPITMSHNTAPQYLYKHFRVSSVPALSLPYLSNQDISNINVNTFLLPELCPKHPNDRAPIQQSAEFCGTSRNTQEPLEASRYLSEAELAVLSGCVAVNDVVYV</sequence>
<reference evidence="1 2" key="1">
    <citation type="submission" date="2024-04" db="EMBL/GenBank/DDBJ databases">
        <authorList>
            <consortium name="Genoscope - CEA"/>
            <person name="William W."/>
        </authorList>
    </citation>
    <scope>NUCLEOTIDE SEQUENCE [LARGE SCALE GENOMIC DNA]</scope>
</reference>
<evidence type="ECO:0000313" key="1">
    <source>
        <dbReference type="EMBL" id="CAL1537417.1"/>
    </source>
</evidence>